<protein>
    <submittedName>
        <fullName evidence="2">Uncharacterized protein</fullName>
    </submittedName>
</protein>
<accession>A0AAN4Z9E7</accession>
<evidence type="ECO:0000313" key="3">
    <source>
        <dbReference type="Proteomes" id="UP001328107"/>
    </source>
</evidence>
<sequence length="207" mass="23347">QTDLVSTVAQMNMLEIASCDCHEGEAVHKPDQNFVKQTRTDLTLSLAAFVRKWERAEDQYDELMRVHANTLSNDDATLRGLSVQMSLDAKAAAGTVRLEDGEATRARLATMINSVHEVAKYALETEMRGIAFDCSDEMRRVANELEKEFGITWRKLNAKEHIYTVPNIANAYLLKVKELTEMVSRPKPVPKSKSKSKSKSKCSRQKK</sequence>
<feature type="non-terminal residue" evidence="2">
    <location>
        <position position="1"/>
    </location>
</feature>
<evidence type="ECO:0000256" key="1">
    <source>
        <dbReference type="SAM" id="MobiDB-lite"/>
    </source>
</evidence>
<comment type="caution">
    <text evidence="2">The sequence shown here is derived from an EMBL/GenBank/DDBJ whole genome shotgun (WGS) entry which is preliminary data.</text>
</comment>
<name>A0AAN4Z9E7_9BILA</name>
<dbReference type="Proteomes" id="UP001328107">
    <property type="component" value="Unassembled WGS sequence"/>
</dbReference>
<gene>
    <name evidence="2" type="ORF">PMAYCL1PPCAC_04573</name>
</gene>
<feature type="compositionally biased region" description="Basic residues" evidence="1">
    <location>
        <begin position="188"/>
        <end position="207"/>
    </location>
</feature>
<proteinExistence type="predicted"/>
<reference evidence="3" key="1">
    <citation type="submission" date="2022-10" db="EMBL/GenBank/DDBJ databases">
        <title>Genome assembly of Pristionchus species.</title>
        <authorList>
            <person name="Yoshida K."/>
            <person name="Sommer R.J."/>
        </authorList>
    </citation>
    <scope>NUCLEOTIDE SEQUENCE [LARGE SCALE GENOMIC DNA]</scope>
    <source>
        <strain evidence="3">RS5460</strain>
    </source>
</reference>
<dbReference type="EMBL" id="BTRK01000002">
    <property type="protein sequence ID" value="GMR34378.1"/>
    <property type="molecule type" value="Genomic_DNA"/>
</dbReference>
<evidence type="ECO:0000313" key="2">
    <source>
        <dbReference type="EMBL" id="GMR34378.1"/>
    </source>
</evidence>
<feature type="region of interest" description="Disordered" evidence="1">
    <location>
        <begin position="183"/>
        <end position="207"/>
    </location>
</feature>
<keyword evidence="3" id="KW-1185">Reference proteome</keyword>
<organism evidence="2 3">
    <name type="scientific">Pristionchus mayeri</name>
    <dbReference type="NCBI Taxonomy" id="1317129"/>
    <lineage>
        <taxon>Eukaryota</taxon>
        <taxon>Metazoa</taxon>
        <taxon>Ecdysozoa</taxon>
        <taxon>Nematoda</taxon>
        <taxon>Chromadorea</taxon>
        <taxon>Rhabditida</taxon>
        <taxon>Rhabditina</taxon>
        <taxon>Diplogasteromorpha</taxon>
        <taxon>Diplogasteroidea</taxon>
        <taxon>Neodiplogasteridae</taxon>
        <taxon>Pristionchus</taxon>
    </lineage>
</organism>
<dbReference type="AlphaFoldDB" id="A0AAN4Z9E7"/>